<dbReference type="EMBL" id="FNQM01000005">
    <property type="protein sequence ID" value="SEA44122.1"/>
    <property type="molecule type" value="Genomic_DNA"/>
</dbReference>
<keyword evidence="2" id="KW-1185">Reference proteome</keyword>
<gene>
    <name evidence="1" type="ORF">SAMN05444370_10561</name>
</gene>
<proteinExistence type="predicted"/>
<dbReference type="Proteomes" id="UP000198703">
    <property type="component" value="Unassembled WGS sequence"/>
</dbReference>
<protein>
    <submittedName>
        <fullName evidence="1">Uncharacterized protein</fullName>
    </submittedName>
</protein>
<reference evidence="1 2" key="1">
    <citation type="submission" date="2016-10" db="EMBL/GenBank/DDBJ databases">
        <authorList>
            <person name="de Groot N.N."/>
        </authorList>
    </citation>
    <scope>NUCLEOTIDE SEQUENCE [LARGE SCALE GENOMIC DNA]</scope>
    <source>
        <strain evidence="1 2">DSM 15345</strain>
    </source>
</reference>
<evidence type="ECO:0000313" key="1">
    <source>
        <dbReference type="EMBL" id="SEA44122.1"/>
    </source>
</evidence>
<accession>A0A1H4B8F8</accession>
<dbReference type="AlphaFoldDB" id="A0A1H4B8F8"/>
<evidence type="ECO:0000313" key="2">
    <source>
        <dbReference type="Proteomes" id="UP000198703"/>
    </source>
</evidence>
<organism evidence="1 2">
    <name type="scientific">Rubrimonas cliftonensis</name>
    <dbReference type="NCBI Taxonomy" id="89524"/>
    <lineage>
        <taxon>Bacteria</taxon>
        <taxon>Pseudomonadati</taxon>
        <taxon>Pseudomonadota</taxon>
        <taxon>Alphaproteobacteria</taxon>
        <taxon>Rhodobacterales</taxon>
        <taxon>Paracoccaceae</taxon>
        <taxon>Rubrimonas</taxon>
    </lineage>
</organism>
<sequence>MGRLSGEVPDGAAGAVGSVAGGFAHRQAGAV</sequence>
<name>A0A1H4B8F8_9RHOB</name>